<evidence type="ECO:0000256" key="1">
    <source>
        <dbReference type="SAM" id="MobiDB-lite"/>
    </source>
</evidence>
<proteinExistence type="predicted"/>
<name>A0ABD0PMJ3_CIRMR</name>
<dbReference type="Proteomes" id="UP001529510">
    <property type="component" value="Unassembled WGS sequence"/>
</dbReference>
<feature type="region of interest" description="Disordered" evidence="1">
    <location>
        <begin position="1"/>
        <end position="50"/>
    </location>
</feature>
<gene>
    <name evidence="2" type="ORF">M9458_031228</name>
</gene>
<dbReference type="AlphaFoldDB" id="A0ABD0PMJ3"/>
<organism evidence="2 3">
    <name type="scientific">Cirrhinus mrigala</name>
    <name type="common">Mrigala</name>
    <dbReference type="NCBI Taxonomy" id="683832"/>
    <lineage>
        <taxon>Eukaryota</taxon>
        <taxon>Metazoa</taxon>
        <taxon>Chordata</taxon>
        <taxon>Craniata</taxon>
        <taxon>Vertebrata</taxon>
        <taxon>Euteleostomi</taxon>
        <taxon>Actinopterygii</taxon>
        <taxon>Neopterygii</taxon>
        <taxon>Teleostei</taxon>
        <taxon>Ostariophysi</taxon>
        <taxon>Cypriniformes</taxon>
        <taxon>Cyprinidae</taxon>
        <taxon>Labeoninae</taxon>
        <taxon>Labeonini</taxon>
        <taxon>Cirrhinus</taxon>
    </lineage>
</organism>
<protein>
    <submittedName>
        <fullName evidence="2">Uncharacterized protein</fullName>
    </submittedName>
</protein>
<evidence type="ECO:0000313" key="2">
    <source>
        <dbReference type="EMBL" id="KAL0175260.1"/>
    </source>
</evidence>
<evidence type="ECO:0000313" key="3">
    <source>
        <dbReference type="Proteomes" id="UP001529510"/>
    </source>
</evidence>
<comment type="caution">
    <text evidence="2">The sequence shown here is derived from an EMBL/GenBank/DDBJ whole genome shotgun (WGS) entry which is preliminary data.</text>
</comment>
<reference evidence="2 3" key="1">
    <citation type="submission" date="2024-05" db="EMBL/GenBank/DDBJ databases">
        <title>Genome sequencing and assembly of Indian major carp, Cirrhinus mrigala (Hamilton, 1822).</title>
        <authorList>
            <person name="Mohindra V."/>
            <person name="Chowdhury L.M."/>
            <person name="Lal K."/>
            <person name="Jena J.K."/>
        </authorList>
    </citation>
    <scope>NUCLEOTIDE SEQUENCE [LARGE SCALE GENOMIC DNA]</scope>
    <source>
        <strain evidence="2">CM1030</strain>
        <tissue evidence="2">Blood</tissue>
    </source>
</reference>
<feature type="compositionally biased region" description="Basic and acidic residues" evidence="1">
    <location>
        <begin position="35"/>
        <end position="50"/>
    </location>
</feature>
<dbReference type="EMBL" id="JAMKFB020000015">
    <property type="protein sequence ID" value="KAL0175260.1"/>
    <property type="molecule type" value="Genomic_DNA"/>
</dbReference>
<accession>A0ABD0PMJ3</accession>
<sequence>MEKLRRQCRDQSDDGGEIKVTTTVSSRGRSAGPVKVKERPGERSRDSLRLLKDMRSLQTSLRSQQLSWEY</sequence>
<feature type="compositionally biased region" description="Basic and acidic residues" evidence="1">
    <location>
        <begin position="1"/>
        <end position="12"/>
    </location>
</feature>
<keyword evidence="3" id="KW-1185">Reference proteome</keyword>